<dbReference type="RefSeq" id="WP_007011646.1">
    <property type="nucleotide sequence ID" value="NZ_AGFM01000009.1"/>
</dbReference>
<dbReference type="InterPro" id="IPR029063">
    <property type="entry name" value="SAM-dependent_MTases_sf"/>
</dbReference>
<proteinExistence type="inferred from homology"/>
<name>G6E8Q9_9SPHN</name>
<reference evidence="6 7" key="1">
    <citation type="journal article" date="2012" name="J. Bacteriol.">
        <title>Genome sequence of benzo(a)pyrene-degrading bacterium Novosphingobium pentaromativorans US6-1.</title>
        <authorList>
            <person name="Luo Y.R."/>
            <person name="Kang S.G."/>
            <person name="Kim S.J."/>
            <person name="Kim M.R."/>
            <person name="Li N."/>
            <person name="Lee J.H."/>
            <person name="Kwon K.K."/>
        </authorList>
    </citation>
    <scope>NUCLEOTIDE SEQUENCE [LARGE SCALE GENOMIC DNA]</scope>
    <source>
        <strain evidence="6 7">US6-1</strain>
    </source>
</reference>
<dbReference type="PANTHER" id="PTHR12829">
    <property type="entry name" value="N6-ADENOSINE-METHYLTRANSFERASE"/>
    <property type="match status" value="1"/>
</dbReference>
<evidence type="ECO:0000256" key="5">
    <source>
        <dbReference type="SAM" id="MobiDB-lite"/>
    </source>
</evidence>
<dbReference type="eggNOG" id="COG4725">
    <property type="taxonomic scope" value="Bacteria"/>
</dbReference>
<dbReference type="PROSITE" id="PS51143">
    <property type="entry name" value="MT_A70"/>
    <property type="match status" value="1"/>
</dbReference>
<dbReference type="GO" id="GO:0032259">
    <property type="term" value="P:methylation"/>
    <property type="evidence" value="ECO:0007669"/>
    <property type="project" value="UniProtKB-KW"/>
</dbReference>
<keyword evidence="3" id="KW-0949">S-adenosyl-L-methionine</keyword>
<evidence type="ECO:0000313" key="7">
    <source>
        <dbReference type="Proteomes" id="UP000004030"/>
    </source>
</evidence>
<dbReference type="Proteomes" id="UP000004030">
    <property type="component" value="Unassembled WGS sequence"/>
</dbReference>
<feature type="region of interest" description="Disordered" evidence="5">
    <location>
        <begin position="1"/>
        <end position="41"/>
    </location>
</feature>
<sequence>MIGQESNPPAHNRFGHDLAPHSRAPQTSGGAPDSTDFVSNSRHKSATSWPFGTMRPFSYGALLVDPPWHFRNFSGKGEGKNPTAHYQCMSLDDIAALPVAHLAAPDCAMFMWATAPMLPDAVELMRKWGFAFKSSAAWAKQSSTGKAWAFGTGYVFRSAAEFVLVGTIGQPRVQSRSVRNLIVAPVREHSRKPEEQYEMVEALYAGPYAEIFSRTSRPGWDCWGDEAGKFDEVAA</sequence>
<evidence type="ECO:0000256" key="2">
    <source>
        <dbReference type="ARBA" id="ARBA00022679"/>
    </source>
</evidence>
<dbReference type="SUPFAM" id="SSF53335">
    <property type="entry name" value="S-adenosyl-L-methionine-dependent methyltransferases"/>
    <property type="match status" value="1"/>
</dbReference>
<dbReference type="GO" id="GO:0008168">
    <property type="term" value="F:methyltransferase activity"/>
    <property type="evidence" value="ECO:0007669"/>
    <property type="project" value="UniProtKB-KW"/>
</dbReference>
<dbReference type="Pfam" id="PF05063">
    <property type="entry name" value="MT-A70"/>
    <property type="match status" value="1"/>
</dbReference>
<dbReference type="OrthoDB" id="9800596at2"/>
<keyword evidence="7" id="KW-1185">Reference proteome</keyword>
<evidence type="ECO:0000256" key="3">
    <source>
        <dbReference type="ARBA" id="ARBA00022691"/>
    </source>
</evidence>
<evidence type="ECO:0000256" key="4">
    <source>
        <dbReference type="PROSITE-ProRule" id="PRU00489"/>
    </source>
</evidence>
<dbReference type="AlphaFoldDB" id="G6E8Q9"/>
<evidence type="ECO:0000313" key="6">
    <source>
        <dbReference type="EMBL" id="EHJ62133.1"/>
    </source>
</evidence>
<dbReference type="InterPro" id="IPR007757">
    <property type="entry name" value="MT-A70-like"/>
</dbReference>
<comment type="similarity">
    <text evidence="4">Belongs to the MT-A70-like family.</text>
</comment>
<evidence type="ECO:0000256" key="1">
    <source>
        <dbReference type="ARBA" id="ARBA00022603"/>
    </source>
</evidence>
<dbReference type="EMBL" id="AGFM01000009">
    <property type="protein sequence ID" value="EHJ62133.1"/>
    <property type="molecule type" value="Genomic_DNA"/>
</dbReference>
<dbReference type="PATRIC" id="fig|1088721.3.peg.721"/>
<keyword evidence="1" id="KW-0489">Methyltransferase</keyword>
<organism evidence="6 7">
    <name type="scientific">Novosphingobium pentaromativorans US6-1</name>
    <dbReference type="NCBI Taxonomy" id="1088721"/>
    <lineage>
        <taxon>Bacteria</taxon>
        <taxon>Pseudomonadati</taxon>
        <taxon>Pseudomonadota</taxon>
        <taxon>Alphaproteobacteria</taxon>
        <taxon>Sphingomonadales</taxon>
        <taxon>Sphingomonadaceae</taxon>
        <taxon>Novosphingobium</taxon>
    </lineage>
</organism>
<comment type="caution">
    <text evidence="6">The sequence shown here is derived from an EMBL/GenBank/DDBJ whole genome shotgun (WGS) entry which is preliminary data.</text>
</comment>
<dbReference type="REBASE" id="42146">
    <property type="entry name" value="M.NpeUS61ORF730P"/>
</dbReference>
<dbReference type="STRING" id="1088721.JI59_16465"/>
<dbReference type="KEGG" id="npn:JI59_16465"/>
<keyword evidence="2" id="KW-0808">Transferase</keyword>
<accession>G6E8Q9</accession>
<protein>
    <submittedName>
        <fullName evidence="6">MT-A70 family protein</fullName>
    </submittedName>
</protein>
<dbReference type="PANTHER" id="PTHR12829:SF7">
    <property type="entry name" value="N6-ADENOSINE-METHYLTRANSFERASE CATALYTIC SUBUNIT"/>
    <property type="match status" value="1"/>
</dbReference>
<gene>
    <name evidence="6" type="ORF">NSU_0730</name>
</gene>